<dbReference type="InterPro" id="IPR036236">
    <property type="entry name" value="Znf_C2H2_sf"/>
</dbReference>
<proteinExistence type="predicted"/>
<reference evidence="4" key="1">
    <citation type="submission" date="2023-06" db="EMBL/GenBank/DDBJ databases">
        <title>Genome-scale phylogeny and comparative genomics of the fungal order Sordariales.</title>
        <authorList>
            <consortium name="Lawrence Berkeley National Laboratory"/>
            <person name="Hensen N."/>
            <person name="Bonometti L."/>
            <person name="Westerberg I."/>
            <person name="Brannstrom I.O."/>
            <person name="Guillou S."/>
            <person name="Cros-Aarteil S."/>
            <person name="Calhoun S."/>
            <person name="Haridas S."/>
            <person name="Kuo A."/>
            <person name="Mondo S."/>
            <person name="Pangilinan J."/>
            <person name="Riley R."/>
            <person name="LaButti K."/>
            <person name="Andreopoulos B."/>
            <person name="Lipzen A."/>
            <person name="Chen C."/>
            <person name="Yanf M."/>
            <person name="Daum C."/>
            <person name="Ng V."/>
            <person name="Clum A."/>
            <person name="Steindorff A."/>
            <person name="Ohm R."/>
            <person name="Martin F."/>
            <person name="Silar P."/>
            <person name="Natvig D."/>
            <person name="Lalanne C."/>
            <person name="Gautier V."/>
            <person name="Ament-velasquez S.L."/>
            <person name="Kruys A."/>
            <person name="Hutchinson M.I."/>
            <person name="Powell A.J."/>
            <person name="Barry K."/>
            <person name="Miller A.N."/>
            <person name="Grigoriev I.V."/>
            <person name="Debuchy R."/>
            <person name="Gladieux P."/>
            <person name="Thoren M.H."/>
            <person name="Johannesson H."/>
        </authorList>
    </citation>
    <scope>NUCLEOTIDE SEQUENCE</scope>
    <source>
        <strain evidence="4">SMH3391-2</strain>
    </source>
</reference>
<evidence type="ECO:0000256" key="1">
    <source>
        <dbReference type="PROSITE-ProRule" id="PRU00042"/>
    </source>
</evidence>
<dbReference type="SUPFAM" id="SSF57667">
    <property type="entry name" value="beta-beta-alpha zinc fingers"/>
    <property type="match status" value="1"/>
</dbReference>
<feature type="compositionally biased region" description="Basic and acidic residues" evidence="2">
    <location>
        <begin position="663"/>
        <end position="672"/>
    </location>
</feature>
<dbReference type="EMBL" id="JAULSR010000002">
    <property type="protein sequence ID" value="KAK0630819.1"/>
    <property type="molecule type" value="Genomic_DNA"/>
</dbReference>
<gene>
    <name evidence="4" type="ORF">B0T17DRAFT_507255</name>
</gene>
<name>A0AA39XBE8_9PEZI</name>
<dbReference type="InterPro" id="IPR013087">
    <property type="entry name" value="Znf_C2H2_type"/>
</dbReference>
<keyword evidence="5" id="KW-1185">Reference proteome</keyword>
<feature type="region of interest" description="Disordered" evidence="2">
    <location>
        <begin position="725"/>
        <end position="749"/>
    </location>
</feature>
<dbReference type="PROSITE" id="PS00028">
    <property type="entry name" value="ZINC_FINGER_C2H2_1"/>
    <property type="match status" value="1"/>
</dbReference>
<organism evidence="4 5">
    <name type="scientific">Bombardia bombarda</name>
    <dbReference type="NCBI Taxonomy" id="252184"/>
    <lineage>
        <taxon>Eukaryota</taxon>
        <taxon>Fungi</taxon>
        <taxon>Dikarya</taxon>
        <taxon>Ascomycota</taxon>
        <taxon>Pezizomycotina</taxon>
        <taxon>Sordariomycetes</taxon>
        <taxon>Sordariomycetidae</taxon>
        <taxon>Sordariales</taxon>
        <taxon>Lasiosphaeriaceae</taxon>
        <taxon>Bombardia</taxon>
    </lineage>
</organism>
<dbReference type="SMART" id="SM00355">
    <property type="entry name" value="ZnF_C2H2"/>
    <property type="match status" value="3"/>
</dbReference>
<dbReference type="PROSITE" id="PS50157">
    <property type="entry name" value="ZINC_FINGER_C2H2_2"/>
    <property type="match status" value="1"/>
</dbReference>
<protein>
    <recommendedName>
        <fullName evidence="3">C2H2-type domain-containing protein</fullName>
    </recommendedName>
</protein>
<evidence type="ECO:0000313" key="5">
    <source>
        <dbReference type="Proteomes" id="UP001174934"/>
    </source>
</evidence>
<sequence>MVSMAESGHTGAEVYVCSPPCGKSFARLCDLNKHAKSHTRPFKCAISTCKYHEHGWPTAKELERHVNDKHSAAPKTFACLFTPCTYRSKRESNCKQHMEKTHRWNYIRSKSNGKSPTSQHQVGLSYHLQAEPFTAAGSISPSPNHALIPPPPGSDFVLYPQEFDHSIMVGEGDDDREPGYDQPQDQDSQQVFLPWTSPTTRIRNNESFIEMFTQTYNGDPDRPVGDRDALVNPSLSQYTPADLRGPFGSELPNFLPDHHSSVKVEPISTTADGLGSVKLSRASVISTKSSSEALNMSTAQTSQSLTRSQKDHIEFPGTLSQASQVTNSLIKPTLGRRRGREEDNDDSRKRRHLSRPAHRLQVTERIISSFTIDEKDYPHPRLGLCRRCWRVFDEQQALEDHLSSLCGKVSKGKREKWRILRDTFTPLVNIESELGVFDGDNAEQPSSYPNSYLTLNEDSDARTEPKTPSTSVPSPATIDRAINSPMVSAPDRNFVSLTEVQRLRREHRELNKRLEQVTKALFVRNYQDSLRNSPQASSGTSMAMRNGQLPDNMSPNVGPGAPSVGQMDLTSDQERLVLHMNSQSTDVDVEGLMHEASETLSRQNSGLSSSSRSTVHHVPTSPPPLAAENAHTHVKGGGSRRLPLPPSSRHQPTSIPDSGYETSDPRRCSLGERDHFQRPNMFSIPVIEEEDDAKSRASAGQVISGVEGANGQFWTENSNHGLSASAHCPDGAAPMESRHQQPRRAAELSQEISYTNPFDSPSAHVNMFVEEETPAGPYDTSSYHLGNVHHYNSQNQLDMGSFYTDGEY</sequence>
<feature type="region of interest" description="Disordered" evidence="2">
    <location>
        <begin position="530"/>
        <end position="567"/>
    </location>
</feature>
<evidence type="ECO:0000256" key="2">
    <source>
        <dbReference type="SAM" id="MobiDB-lite"/>
    </source>
</evidence>
<feature type="compositionally biased region" description="Polar residues" evidence="2">
    <location>
        <begin position="530"/>
        <end position="555"/>
    </location>
</feature>
<comment type="caution">
    <text evidence="4">The sequence shown here is derived from an EMBL/GenBank/DDBJ whole genome shotgun (WGS) entry which is preliminary data.</text>
</comment>
<evidence type="ECO:0000259" key="3">
    <source>
        <dbReference type="PROSITE" id="PS50157"/>
    </source>
</evidence>
<accession>A0AA39XBE8</accession>
<dbReference type="Proteomes" id="UP001174934">
    <property type="component" value="Unassembled WGS sequence"/>
</dbReference>
<feature type="compositionally biased region" description="Polar residues" evidence="2">
    <location>
        <begin position="318"/>
        <end position="330"/>
    </location>
</feature>
<feature type="region of interest" description="Disordered" evidence="2">
    <location>
        <begin position="456"/>
        <end position="479"/>
    </location>
</feature>
<keyword evidence="1" id="KW-0479">Metal-binding</keyword>
<keyword evidence="1" id="KW-0862">Zinc</keyword>
<feature type="compositionally biased region" description="Polar residues" evidence="2">
    <location>
        <begin position="287"/>
        <end position="307"/>
    </location>
</feature>
<dbReference type="GO" id="GO:0008270">
    <property type="term" value="F:zinc ion binding"/>
    <property type="evidence" value="ECO:0007669"/>
    <property type="project" value="UniProtKB-KW"/>
</dbReference>
<keyword evidence="1" id="KW-0863">Zinc-finger</keyword>
<feature type="region of interest" description="Disordered" evidence="2">
    <location>
        <begin position="598"/>
        <end position="672"/>
    </location>
</feature>
<dbReference type="AlphaFoldDB" id="A0AA39XBE8"/>
<feature type="compositionally biased region" description="Low complexity" evidence="2">
    <location>
        <begin position="600"/>
        <end position="619"/>
    </location>
</feature>
<evidence type="ECO:0000313" key="4">
    <source>
        <dbReference type="EMBL" id="KAK0630819.1"/>
    </source>
</evidence>
<feature type="region of interest" description="Disordered" evidence="2">
    <location>
        <begin position="287"/>
        <end position="355"/>
    </location>
</feature>
<feature type="domain" description="C2H2-type" evidence="3">
    <location>
        <begin position="15"/>
        <end position="43"/>
    </location>
</feature>
<dbReference type="Gene3D" id="3.30.160.60">
    <property type="entry name" value="Classic Zinc Finger"/>
    <property type="match status" value="1"/>
</dbReference>